<dbReference type="InterPro" id="IPR029044">
    <property type="entry name" value="Nucleotide-diphossugar_trans"/>
</dbReference>
<gene>
    <name evidence="1" type="ordered locus">Sala_1578</name>
</gene>
<dbReference type="HOGENOM" id="CLU_042930_1_0_5"/>
<dbReference type="AlphaFoldDB" id="Q1GST1"/>
<dbReference type="PANTHER" id="PTHR21485">
    <property type="entry name" value="HAD SUPERFAMILY MEMBERS CMAS AND KDSC"/>
    <property type="match status" value="1"/>
</dbReference>
<keyword evidence="1" id="KW-0548">Nucleotidyltransferase</keyword>
<dbReference type="PANTHER" id="PTHR21485:SF6">
    <property type="entry name" value="N-ACYLNEURAMINATE CYTIDYLYLTRANSFERASE-RELATED"/>
    <property type="match status" value="1"/>
</dbReference>
<proteinExistence type="predicted"/>
<dbReference type="STRING" id="317655.Sala_1578"/>
<dbReference type="GO" id="GO:0008781">
    <property type="term" value="F:N-acylneuraminate cytidylyltransferase activity"/>
    <property type="evidence" value="ECO:0007669"/>
    <property type="project" value="UniProtKB-EC"/>
</dbReference>
<dbReference type="Proteomes" id="UP000006578">
    <property type="component" value="Chromosome"/>
</dbReference>
<organism evidence="1 2">
    <name type="scientific">Sphingopyxis alaskensis (strain DSM 13593 / LMG 18877 / RB2256)</name>
    <name type="common">Sphingomonas alaskensis</name>
    <dbReference type="NCBI Taxonomy" id="317655"/>
    <lineage>
        <taxon>Bacteria</taxon>
        <taxon>Pseudomonadati</taxon>
        <taxon>Pseudomonadota</taxon>
        <taxon>Alphaproteobacteria</taxon>
        <taxon>Sphingomonadales</taxon>
        <taxon>Sphingomonadaceae</taxon>
        <taxon>Sphingopyxis</taxon>
    </lineage>
</organism>
<evidence type="ECO:0000313" key="1">
    <source>
        <dbReference type="EMBL" id="ABF53291.1"/>
    </source>
</evidence>
<protein>
    <submittedName>
        <fullName evidence="1">Acylneuraminate cytidylyltransferase</fullName>
        <ecNumber evidence="1">2.7.7.43</ecNumber>
    </submittedName>
</protein>
<keyword evidence="2" id="KW-1185">Reference proteome</keyword>
<dbReference type="eggNOG" id="COG1083">
    <property type="taxonomic scope" value="Bacteria"/>
</dbReference>
<keyword evidence="1" id="KW-0808">Transferase</keyword>
<dbReference type="InterPro" id="IPR003329">
    <property type="entry name" value="Cytidylyl_trans"/>
</dbReference>
<dbReference type="InterPro" id="IPR050793">
    <property type="entry name" value="CMP-NeuNAc_synthase"/>
</dbReference>
<dbReference type="Gene3D" id="3.90.550.10">
    <property type="entry name" value="Spore Coat Polysaccharide Biosynthesis Protein SpsA, Chain A"/>
    <property type="match status" value="1"/>
</dbReference>
<dbReference type="KEGG" id="sal:Sala_1578"/>
<accession>Q1GST1</accession>
<dbReference type="OrthoDB" id="9805604at2"/>
<dbReference type="SUPFAM" id="SSF53448">
    <property type="entry name" value="Nucleotide-diphospho-sugar transferases"/>
    <property type="match status" value="1"/>
</dbReference>
<dbReference type="CDD" id="cd02513">
    <property type="entry name" value="CMP-NeuAc_Synthase"/>
    <property type="match status" value="1"/>
</dbReference>
<dbReference type="EMBL" id="CP000356">
    <property type="protein sequence ID" value="ABF53291.1"/>
    <property type="molecule type" value="Genomic_DNA"/>
</dbReference>
<dbReference type="EC" id="2.7.7.43" evidence="1"/>
<sequence>MNTICTICARGGSRGVPGKNIRPLLGKPLIVHTIEMALAHSRIDHVFVSTDSEAIADIARAAGASLPYLRPAELATDTAGKIPVIRHLVEHVEAEGYGVDRIVDLDPTSPLRLPSDIDACLDLVDAGAEAVITAFEAEKNPYFNMVELDETGIARISKRSESGHVVARQAAPPVYAMNASIYVWKRHALGNVLWDSEPRLHVMPRERSIDIDSELDFKLVELLMRERLEQ</sequence>
<dbReference type="Pfam" id="PF02348">
    <property type="entry name" value="CTP_transf_3"/>
    <property type="match status" value="1"/>
</dbReference>
<dbReference type="RefSeq" id="WP_011541871.1">
    <property type="nucleotide sequence ID" value="NC_008048.1"/>
</dbReference>
<name>Q1GST1_SPHAL</name>
<reference evidence="1 2" key="1">
    <citation type="journal article" date="2009" name="Proc. Natl. Acad. Sci. U.S.A.">
        <title>The genomic basis of trophic strategy in marine bacteria.</title>
        <authorList>
            <person name="Lauro F.M."/>
            <person name="McDougald D."/>
            <person name="Thomas T."/>
            <person name="Williams T.J."/>
            <person name="Egan S."/>
            <person name="Rice S."/>
            <person name="DeMaere M.Z."/>
            <person name="Ting L."/>
            <person name="Ertan H."/>
            <person name="Johnson J."/>
            <person name="Ferriera S."/>
            <person name="Lapidus A."/>
            <person name="Anderson I."/>
            <person name="Kyrpides N."/>
            <person name="Munk A.C."/>
            <person name="Detter C."/>
            <person name="Han C.S."/>
            <person name="Brown M.V."/>
            <person name="Robb F.T."/>
            <person name="Kjelleberg S."/>
            <person name="Cavicchioli R."/>
        </authorList>
    </citation>
    <scope>NUCLEOTIDE SEQUENCE [LARGE SCALE GENOMIC DNA]</scope>
    <source>
        <strain evidence="2">DSM 13593 / LMG 18877 / RB2256</strain>
    </source>
</reference>
<evidence type="ECO:0000313" key="2">
    <source>
        <dbReference type="Proteomes" id="UP000006578"/>
    </source>
</evidence>